<dbReference type="NCBIfam" id="NF002957">
    <property type="entry name" value="PRK03619.1"/>
    <property type="match status" value="1"/>
</dbReference>
<dbReference type="InterPro" id="IPR010075">
    <property type="entry name" value="PRibForGlyAmidine_synth_PurQ"/>
</dbReference>
<comment type="subcellular location">
    <subcellularLocation>
        <location evidence="8">Cytoplasm</location>
    </subcellularLocation>
</comment>
<dbReference type="Pfam" id="PF13507">
    <property type="entry name" value="GATase_5"/>
    <property type="match status" value="1"/>
</dbReference>
<dbReference type="NCBIfam" id="TIGR01737">
    <property type="entry name" value="FGAM_synth_I"/>
    <property type="match status" value="1"/>
</dbReference>
<comment type="function">
    <text evidence="8">Part of the phosphoribosylformylglycinamidine synthase complex involved in the purines biosynthetic pathway. Catalyzes the ATP-dependent conversion of formylglycinamide ribonucleotide (FGAR) and glutamine to yield formylglycinamidine ribonucleotide (FGAM) and glutamate. The FGAM synthase complex is composed of three subunits. PurQ produces an ammonia molecule by converting glutamine to glutamate. PurL transfers the ammonia molecule to FGAR to form FGAM in an ATP-dependent manner. PurS interacts with PurQ and PurL and is thought to assist in the transfer of the ammonia molecule from PurQ to PurL.</text>
</comment>
<dbReference type="RefSeq" id="WP_131926372.1">
    <property type="nucleotide sequence ID" value="NZ_SMAG01000010.1"/>
</dbReference>
<keyword evidence="2 8" id="KW-0436">Ligase</keyword>
<accession>A0A4R3L2W1</accession>
<dbReference type="EC" id="3.5.1.2" evidence="8"/>
<dbReference type="GO" id="GO:0005737">
    <property type="term" value="C:cytoplasm"/>
    <property type="evidence" value="ECO:0007669"/>
    <property type="project" value="UniProtKB-SubCell"/>
</dbReference>
<comment type="caution">
    <text evidence="9">The sequence shown here is derived from an EMBL/GenBank/DDBJ whole genome shotgun (WGS) entry which is preliminary data.</text>
</comment>
<feature type="active site" evidence="8">
    <location>
        <position position="197"/>
    </location>
</feature>
<evidence type="ECO:0000256" key="1">
    <source>
        <dbReference type="ARBA" id="ARBA00022490"/>
    </source>
</evidence>
<dbReference type="EMBL" id="SMAG01000010">
    <property type="protein sequence ID" value="TCS92783.1"/>
    <property type="molecule type" value="Genomic_DNA"/>
</dbReference>
<comment type="pathway">
    <text evidence="8">Purine metabolism; IMP biosynthesis via de novo pathway; 5-amino-1-(5-phospho-D-ribosyl)imidazole from N(2)-formyl-N(1)-(5-phospho-D-ribosyl)glycinamide: step 1/2.</text>
</comment>
<dbReference type="SUPFAM" id="SSF52317">
    <property type="entry name" value="Class I glutamine amidotransferase-like"/>
    <property type="match status" value="1"/>
</dbReference>
<dbReference type="AlphaFoldDB" id="A0A4R3L2W1"/>
<feature type="active site" evidence="8">
    <location>
        <position position="195"/>
    </location>
</feature>
<dbReference type="GO" id="GO:0004642">
    <property type="term" value="F:phosphoribosylformylglycinamidine synthase activity"/>
    <property type="evidence" value="ECO:0007669"/>
    <property type="project" value="UniProtKB-UniRule"/>
</dbReference>
<dbReference type="PIRSF" id="PIRSF001586">
    <property type="entry name" value="FGAM_synth_I"/>
    <property type="match status" value="1"/>
</dbReference>
<proteinExistence type="inferred from homology"/>
<keyword evidence="5 8" id="KW-0378">Hydrolase</keyword>
<comment type="catalytic activity">
    <reaction evidence="8">
        <text>N(2)-formyl-N(1)-(5-phospho-beta-D-ribosyl)glycinamide + L-glutamine + ATP + H2O = 2-formamido-N(1)-(5-O-phospho-beta-D-ribosyl)acetamidine + L-glutamate + ADP + phosphate + H(+)</text>
        <dbReference type="Rhea" id="RHEA:17129"/>
        <dbReference type="ChEBI" id="CHEBI:15377"/>
        <dbReference type="ChEBI" id="CHEBI:15378"/>
        <dbReference type="ChEBI" id="CHEBI:29985"/>
        <dbReference type="ChEBI" id="CHEBI:30616"/>
        <dbReference type="ChEBI" id="CHEBI:43474"/>
        <dbReference type="ChEBI" id="CHEBI:58359"/>
        <dbReference type="ChEBI" id="CHEBI:147286"/>
        <dbReference type="ChEBI" id="CHEBI:147287"/>
        <dbReference type="ChEBI" id="CHEBI:456216"/>
        <dbReference type="EC" id="6.3.5.3"/>
    </reaction>
</comment>
<dbReference type="InterPro" id="IPR029062">
    <property type="entry name" value="Class_I_gatase-like"/>
</dbReference>
<evidence type="ECO:0000256" key="7">
    <source>
        <dbReference type="ARBA" id="ARBA00022962"/>
    </source>
</evidence>
<evidence type="ECO:0000256" key="4">
    <source>
        <dbReference type="ARBA" id="ARBA00022755"/>
    </source>
</evidence>
<keyword evidence="3 8" id="KW-0547">Nucleotide-binding</keyword>
<comment type="subunit">
    <text evidence="8">Part of the FGAM synthase complex composed of 1 PurL, 1 PurQ and 2 PurS subunits.</text>
</comment>
<dbReference type="Gene3D" id="3.40.50.880">
    <property type="match status" value="1"/>
</dbReference>
<reference evidence="9 10" key="1">
    <citation type="submission" date="2019-03" db="EMBL/GenBank/DDBJ databases">
        <title>Genomic Encyclopedia of Type Strains, Phase IV (KMG-IV): sequencing the most valuable type-strain genomes for metagenomic binning, comparative biology and taxonomic classification.</title>
        <authorList>
            <person name="Goeker M."/>
        </authorList>
    </citation>
    <scope>NUCLEOTIDE SEQUENCE [LARGE SCALE GENOMIC DNA]</scope>
    <source>
        <strain evidence="9 10">DSM 45707</strain>
    </source>
</reference>
<dbReference type="CDD" id="cd01740">
    <property type="entry name" value="GATase1_FGAR_AT"/>
    <property type="match status" value="1"/>
</dbReference>
<evidence type="ECO:0000256" key="8">
    <source>
        <dbReference type="HAMAP-Rule" id="MF_00421"/>
    </source>
</evidence>
<evidence type="ECO:0000256" key="6">
    <source>
        <dbReference type="ARBA" id="ARBA00022840"/>
    </source>
</evidence>
<organism evidence="9 10">
    <name type="scientific">Hazenella coriacea</name>
    <dbReference type="NCBI Taxonomy" id="1179467"/>
    <lineage>
        <taxon>Bacteria</taxon>
        <taxon>Bacillati</taxon>
        <taxon>Bacillota</taxon>
        <taxon>Bacilli</taxon>
        <taxon>Bacillales</taxon>
        <taxon>Thermoactinomycetaceae</taxon>
        <taxon>Hazenella</taxon>
    </lineage>
</organism>
<dbReference type="GO" id="GO:0004359">
    <property type="term" value="F:glutaminase activity"/>
    <property type="evidence" value="ECO:0007669"/>
    <property type="project" value="UniProtKB-EC"/>
</dbReference>
<keyword evidence="10" id="KW-1185">Reference proteome</keyword>
<sequence>MRFAVPIFPGSNCDIDCIHAVEDVLQESVTAVWHQDSDLSSYDAIILPGGFSYGDYLRCGALARFSPVMEGVRQAAEQGKLVIGICNGFQILVEAGLLPGALMRNDHLKFRCEMTTLRVEQIDTPFTNLYQRGEEIRIPVAHGEGNYFCDPETLAELKKNSQILFTYADQNPNGSIENIAGICNQKRNVLGMMPHPERAIFDWMGSADGTRLFKSMLQYWKENGSAA</sequence>
<dbReference type="GO" id="GO:0005524">
    <property type="term" value="F:ATP binding"/>
    <property type="evidence" value="ECO:0007669"/>
    <property type="project" value="UniProtKB-KW"/>
</dbReference>
<dbReference type="HAMAP" id="MF_00421">
    <property type="entry name" value="PurQ"/>
    <property type="match status" value="1"/>
</dbReference>
<dbReference type="GO" id="GO:0006189">
    <property type="term" value="P:'de novo' IMP biosynthetic process"/>
    <property type="evidence" value="ECO:0007669"/>
    <property type="project" value="UniProtKB-UniRule"/>
</dbReference>
<evidence type="ECO:0000313" key="10">
    <source>
        <dbReference type="Proteomes" id="UP000294937"/>
    </source>
</evidence>
<protein>
    <recommendedName>
        <fullName evidence="8">Phosphoribosylformylglycinamidine synthase subunit PurQ</fullName>
        <shortName evidence="8">FGAM synthase</shortName>
        <ecNumber evidence="8">6.3.5.3</ecNumber>
    </recommendedName>
    <alternativeName>
        <fullName evidence="8">Formylglycinamide ribonucleotide amidotransferase subunit I</fullName>
        <shortName evidence="8">FGAR amidotransferase I</shortName>
        <shortName evidence="8">FGAR-AT I</shortName>
    </alternativeName>
    <alternativeName>
        <fullName evidence="8">Glutaminase PurQ</fullName>
        <ecNumber evidence="8">3.5.1.2</ecNumber>
    </alternativeName>
    <alternativeName>
        <fullName evidence="8">Phosphoribosylformylglycinamidine synthase subunit I</fullName>
    </alternativeName>
</protein>
<dbReference type="UniPathway" id="UPA00074">
    <property type="reaction ID" value="UER00128"/>
</dbReference>
<gene>
    <name evidence="8" type="primary">purQ</name>
    <name evidence="9" type="ORF">EDD58_1109</name>
</gene>
<evidence type="ECO:0000313" key="9">
    <source>
        <dbReference type="EMBL" id="TCS92783.1"/>
    </source>
</evidence>
<comment type="catalytic activity">
    <reaction evidence="8">
        <text>L-glutamine + H2O = L-glutamate + NH4(+)</text>
        <dbReference type="Rhea" id="RHEA:15889"/>
        <dbReference type="ChEBI" id="CHEBI:15377"/>
        <dbReference type="ChEBI" id="CHEBI:28938"/>
        <dbReference type="ChEBI" id="CHEBI:29985"/>
        <dbReference type="ChEBI" id="CHEBI:58359"/>
        <dbReference type="EC" id="3.5.1.2"/>
    </reaction>
</comment>
<keyword evidence="1 8" id="KW-0963">Cytoplasm</keyword>
<evidence type="ECO:0000256" key="2">
    <source>
        <dbReference type="ARBA" id="ARBA00022598"/>
    </source>
</evidence>
<dbReference type="PROSITE" id="PS51273">
    <property type="entry name" value="GATASE_TYPE_1"/>
    <property type="match status" value="1"/>
</dbReference>
<dbReference type="OrthoDB" id="9804441at2"/>
<dbReference type="SMART" id="SM01211">
    <property type="entry name" value="GATase_5"/>
    <property type="match status" value="1"/>
</dbReference>
<dbReference type="PANTHER" id="PTHR47552:SF1">
    <property type="entry name" value="PHOSPHORIBOSYLFORMYLGLYCINAMIDINE SYNTHASE SUBUNIT PURQ"/>
    <property type="match status" value="1"/>
</dbReference>
<dbReference type="Proteomes" id="UP000294937">
    <property type="component" value="Unassembled WGS sequence"/>
</dbReference>
<feature type="active site" description="Nucleophile" evidence="8">
    <location>
        <position position="86"/>
    </location>
</feature>
<evidence type="ECO:0000256" key="5">
    <source>
        <dbReference type="ARBA" id="ARBA00022801"/>
    </source>
</evidence>
<dbReference type="PANTHER" id="PTHR47552">
    <property type="entry name" value="PHOSPHORIBOSYLFORMYLGLYCINAMIDINE SYNTHASE SUBUNIT PURQ"/>
    <property type="match status" value="1"/>
</dbReference>
<dbReference type="EC" id="6.3.5.3" evidence="8"/>
<name>A0A4R3L2W1_9BACL</name>
<keyword evidence="4 8" id="KW-0658">Purine biosynthesis</keyword>
<keyword evidence="6 8" id="KW-0067">ATP-binding</keyword>
<keyword evidence="7 8" id="KW-0315">Glutamine amidotransferase</keyword>
<evidence type="ECO:0000256" key="3">
    <source>
        <dbReference type="ARBA" id="ARBA00022741"/>
    </source>
</evidence>
<dbReference type="FunFam" id="3.40.50.880:FF:000019">
    <property type="entry name" value="Phosphoribosylformylglycinamidine synthase subunit PurQ"/>
    <property type="match status" value="1"/>
</dbReference>